<dbReference type="InterPro" id="IPR010982">
    <property type="entry name" value="Lambda_DNA-bd_dom_sf"/>
</dbReference>
<accession>A0A7X0X121</accession>
<dbReference type="InterPro" id="IPR001387">
    <property type="entry name" value="Cro/C1-type_HTH"/>
</dbReference>
<dbReference type="SUPFAM" id="SSF47413">
    <property type="entry name" value="lambda repressor-like DNA-binding domains"/>
    <property type="match status" value="1"/>
</dbReference>
<protein>
    <recommendedName>
        <fullName evidence="1">HTH cro/C1-type domain-containing protein</fullName>
    </recommendedName>
</protein>
<dbReference type="Gene3D" id="1.25.40.10">
    <property type="entry name" value="Tetratricopeptide repeat domain"/>
    <property type="match status" value="1"/>
</dbReference>
<dbReference type="EMBL" id="JAARRG010000001">
    <property type="protein sequence ID" value="MBC1485201.1"/>
    <property type="molecule type" value="Genomic_DNA"/>
</dbReference>
<sequence length="298" mass="35486">MTKNKSLGQTLKEIRVNYNLKERDVYETIMSRAHLYQIERNQQIPSWEIVISILQKFTMNLAEFEYINNDYELDSIQQIIKEFKGIKNSTNTEAIDILLENIDSVLKVEKNDFLIDLSLVAKASKIFQMEQNFINSRKIVEPVWKRLAKKDAWFYNDLLLITNMLYVFDDVTIQHISERLLIYIDRYRNFNTSKGLYINIHFNYAMFLRSVNIESDKMEFHLNKSLEAAKEINDFLTILCCRYYLAEILWNKGNKKEATKEVEKVFTVFSILQEKELLEDKLSDWQEVSGKEWLDTYS</sequence>
<evidence type="ECO:0000313" key="2">
    <source>
        <dbReference type="EMBL" id="MBC1485201.1"/>
    </source>
</evidence>
<reference evidence="2 3" key="1">
    <citation type="submission" date="2020-03" db="EMBL/GenBank/DDBJ databases">
        <title>Soil Listeria distribution.</title>
        <authorList>
            <person name="Liao J."/>
            <person name="Wiedmann M."/>
        </authorList>
    </citation>
    <scope>NUCLEOTIDE SEQUENCE [LARGE SCALE GENOMIC DNA]</scope>
    <source>
        <strain evidence="2 3">FSL L7-1560</strain>
    </source>
</reference>
<comment type="caution">
    <text evidence="2">The sequence shown here is derived from an EMBL/GenBank/DDBJ whole genome shotgun (WGS) entry which is preliminary data.</text>
</comment>
<dbReference type="InterPro" id="IPR010057">
    <property type="entry name" value="Transcription_activator_Rgg_C"/>
</dbReference>
<dbReference type="RefSeq" id="WP_185383301.1">
    <property type="nucleotide sequence ID" value="NZ_CP124268.1"/>
</dbReference>
<name>A0A7X0X121_LISSE</name>
<organism evidence="2 3">
    <name type="scientific">Listeria seeligeri</name>
    <dbReference type="NCBI Taxonomy" id="1640"/>
    <lineage>
        <taxon>Bacteria</taxon>
        <taxon>Bacillati</taxon>
        <taxon>Bacillota</taxon>
        <taxon>Bacilli</taxon>
        <taxon>Bacillales</taxon>
        <taxon>Listeriaceae</taxon>
        <taxon>Listeria</taxon>
    </lineage>
</organism>
<dbReference type="AlphaFoldDB" id="A0A7X0X121"/>
<evidence type="ECO:0000259" key="1">
    <source>
        <dbReference type="SMART" id="SM00530"/>
    </source>
</evidence>
<gene>
    <name evidence="2" type="ORF">HB897_03015</name>
</gene>
<dbReference type="InterPro" id="IPR011990">
    <property type="entry name" value="TPR-like_helical_dom_sf"/>
</dbReference>
<dbReference type="PANTHER" id="PTHR37038">
    <property type="entry name" value="TRANSCRIPTIONAL REGULATOR-RELATED"/>
    <property type="match status" value="1"/>
</dbReference>
<proteinExistence type="predicted"/>
<dbReference type="Pfam" id="PF21259">
    <property type="entry name" value="Rgg_C"/>
    <property type="match status" value="1"/>
</dbReference>
<dbReference type="SMART" id="SM00530">
    <property type="entry name" value="HTH_XRE"/>
    <property type="match status" value="1"/>
</dbReference>
<evidence type="ECO:0000313" key="3">
    <source>
        <dbReference type="Proteomes" id="UP000523362"/>
    </source>
</evidence>
<dbReference type="InterPro" id="IPR053163">
    <property type="entry name" value="HTH-type_regulator_Rgg"/>
</dbReference>
<feature type="domain" description="HTH cro/C1-type" evidence="1">
    <location>
        <begin position="10"/>
        <end position="64"/>
    </location>
</feature>
<dbReference type="Proteomes" id="UP000523362">
    <property type="component" value="Unassembled WGS sequence"/>
</dbReference>
<dbReference type="PANTHER" id="PTHR37038:SF13">
    <property type="entry name" value="HTH CRO_C1-TYPE DOMAIN-CONTAINING PROTEIN"/>
    <property type="match status" value="1"/>
</dbReference>
<dbReference type="GO" id="GO:0003677">
    <property type="term" value="F:DNA binding"/>
    <property type="evidence" value="ECO:0007669"/>
    <property type="project" value="InterPro"/>
</dbReference>